<dbReference type="PANTHER" id="PTHR10644">
    <property type="entry name" value="DNA REPAIR/RNA PROCESSING CPSF FAMILY"/>
    <property type="match status" value="1"/>
</dbReference>
<dbReference type="GO" id="GO:0005634">
    <property type="term" value="C:nucleus"/>
    <property type="evidence" value="ECO:0007669"/>
    <property type="project" value="UniProtKB-SubCell"/>
</dbReference>
<comment type="caution">
    <text evidence="7">The sequence shown here is derived from an EMBL/GenBank/DDBJ whole genome shotgun (WGS) entry which is preliminary data.</text>
</comment>
<feature type="region of interest" description="Disordered" evidence="3">
    <location>
        <begin position="203"/>
        <end position="231"/>
    </location>
</feature>
<reference evidence="7 8" key="1">
    <citation type="journal article" date="2018" name="BMC Genomics">
        <title>Comparative genome analyses reveal sequence features reflecting distinct modes of host-adaptation between dicot and monocot powdery mildew.</title>
        <authorList>
            <person name="Wu Y."/>
            <person name="Ma X."/>
            <person name="Pan Z."/>
            <person name="Kale S.D."/>
            <person name="Song Y."/>
            <person name="King H."/>
            <person name="Zhang Q."/>
            <person name="Presley C."/>
            <person name="Deng X."/>
            <person name="Wei C.I."/>
            <person name="Xiao S."/>
        </authorList>
    </citation>
    <scope>NUCLEOTIDE SEQUENCE [LARGE SCALE GENOMIC DNA]</scope>
    <source>
        <strain evidence="7">UMSG3</strain>
    </source>
</reference>
<dbReference type="InterPro" id="IPR015943">
    <property type="entry name" value="WD40/YVTN_repeat-like_dom_sf"/>
</dbReference>
<evidence type="ECO:0000259" key="6">
    <source>
        <dbReference type="Pfam" id="PF23726"/>
    </source>
</evidence>
<accession>A0A420IRR1</accession>
<keyword evidence="8" id="KW-1185">Reference proteome</keyword>
<evidence type="ECO:0000259" key="4">
    <source>
        <dbReference type="Pfam" id="PF03178"/>
    </source>
</evidence>
<dbReference type="Pfam" id="PF10433">
    <property type="entry name" value="Beta-prop_RSE1_1st"/>
    <property type="match status" value="1"/>
</dbReference>
<dbReference type="InterPro" id="IPR004871">
    <property type="entry name" value="RSE1/DDB1/CPSF1_C"/>
</dbReference>
<evidence type="ECO:0000313" key="7">
    <source>
        <dbReference type="EMBL" id="RKF77240.1"/>
    </source>
</evidence>
<evidence type="ECO:0000256" key="2">
    <source>
        <dbReference type="ARBA" id="ARBA00023242"/>
    </source>
</evidence>
<dbReference type="GO" id="GO:0003676">
    <property type="term" value="F:nucleic acid binding"/>
    <property type="evidence" value="ECO:0007669"/>
    <property type="project" value="InterPro"/>
</dbReference>
<feature type="domain" description="RSE1/DDB1/CPSF1 second beta-propeller" evidence="6">
    <location>
        <begin position="770"/>
        <end position="1056"/>
    </location>
</feature>
<sequence>MQCYMELTPPSGVTHSLTLPFISSDSNNLVVVKTSLLQIFTTKTVSALPESSLDLEKSRSFDKDDTTVNKDTVLENSSGGDSPRLDRARKTKLVLLSEYSLSGTVISLARVKILSSKTGGDALLVGLKDAKLSLLEWDPFRSEISTISIHYYELDDLHGSPWASRLKDSVSYLTADPSSRCAALKFGLRNLAILPLKQGDEDVHMDDWENEPDNSRTPEKEASKITNANSTKDETPYFPSFVLRLPSLDPTLLYPIHIAFLYEYREPTFGILSSTLSPSPSLLFERKDNLTYTVFTLDLHQKASTTILSVGGLPFDLTELVPLTAPVGGALLIGGNELIHVDQAGKANGVAVNLFAKQCTSQNLHDQSDLEMRLEGCKIEQLSIQSGEMIMILQNGQLAILSFHMDGRSVCGLRIRKVSENAGGLLVPAGASCISPLGPNTIFIGSENSDSVILGWNRHSNQTSRRKQRLELSEDLDDISIEDEDYDIDDDLYGDVPSFTAGEISGETSDATNSKPGDYVFQIHDCLINIGPISDVTFGKSFRQITNDPANDAEYTSSPLDMVATVGKGRAGSLAIIHENIQPKVINRFSFSEARGIWTLSVKKPANKSVETTKDRVSMNIDSGIEEDYDRLMIISKENREGSKLSDVYALTSVNFESLTGTEFEPAAGPTIEANTLGNGTRIIQVLQSEVRSYDGGEFVDFLQLHSSQPEMPSERENNDQRDFMIILFYNTAQSCSQGAFWGFSLSNSINARIFIRKSFVLLTAVILLADLGLAQIMPMCDDDTGAEPKILSASFGDPFLLLVRDDSSIFVAQCDENNELEEIEKVEQTLLNTKWLAGCIYKDNDGVFASAPVEKKDITRGKDVMMFLLSAGGALHIYKLPDLSKAVYIAEGICFMPPILSPDFVARRAAARDSITEILVVDLGNETIKSPYLILRSIYDDLTIYQPFRIKSSSDELSMTLRFIKLSNPHLAKNTDAPSETVAYPMRSISNIGGYSIVFLPGASPSMVLKSPKSIPKVVSLQGVGVRGLSSFHTKTCDRGFIYSDTEGIMRIAQLPSNTSFVELGISLQKLELGEEVHAVTYHPPMECYVVATSEKAEFELPKDDDHHRERVRGDTTFKPTVEQSFLNLINPINWSVIHKIELDLYESILCVKTLSLEVSEITNERRQLITVGTAICKGEDLPTKGRIYVYDIVTAVPEPDRPETNKRLKQIAKEEIARGPVTAVSEIGTQGFMLVSQGQKCMVRGLKEDGSLLPVAFMDMNCYVTSIKELRGTGLCVFSDIIKGVWFAGYNEEPYKMMLFGKSGNNMEVITTELLPDGKELYIVVADADGNLHILQYDPERKSFSFHFFTSHSLKTIVKFFIPFIFFSLHLHMDPKSIQGHLLLHRSTFSLGGHLPTTLTLLPRTKGLSCTISTLNPSSAQTDTSTTQAYHILITSSTGCISHLFPLSEFQYRRLSTLTTHLTNTLSHTCGLNPKAYRIDRDAPESIAGSRTVVDGTLVSRWMEMSSQRRAEVAARVGVDVDQIREDLVELQSGLRYL</sequence>
<proteinExistence type="predicted"/>
<evidence type="ECO:0000313" key="8">
    <source>
        <dbReference type="Proteomes" id="UP000283383"/>
    </source>
</evidence>
<feature type="domain" description="RSE1/DDB1/CPSF1 second beta-propeller" evidence="6">
    <location>
        <begin position="583"/>
        <end position="697"/>
    </location>
</feature>
<dbReference type="Pfam" id="PF23726">
    <property type="entry name" value="Beta-prop_RSE1_2nd"/>
    <property type="match status" value="2"/>
</dbReference>
<dbReference type="InterPro" id="IPR018846">
    <property type="entry name" value="Beta-prop_RSE1/DDB1/CPSF1_1st"/>
</dbReference>
<evidence type="ECO:0000256" key="3">
    <source>
        <dbReference type="SAM" id="MobiDB-lite"/>
    </source>
</evidence>
<dbReference type="Proteomes" id="UP000283383">
    <property type="component" value="Unassembled WGS sequence"/>
</dbReference>
<keyword evidence="2" id="KW-0539">Nucleus</keyword>
<protein>
    <submittedName>
        <fullName evidence="7">Protein cft1</fullName>
    </submittedName>
</protein>
<feature type="compositionally biased region" description="Basic and acidic residues" evidence="3">
    <location>
        <begin position="203"/>
        <end position="223"/>
    </location>
</feature>
<evidence type="ECO:0000259" key="5">
    <source>
        <dbReference type="Pfam" id="PF10433"/>
    </source>
</evidence>
<dbReference type="FunFam" id="2.130.10.10:FF:000625">
    <property type="entry name" value="mRNA cleavage and polyadenylation factor subunit"/>
    <property type="match status" value="1"/>
</dbReference>
<dbReference type="EMBL" id="MCBQ01007358">
    <property type="protein sequence ID" value="RKF77240.1"/>
    <property type="molecule type" value="Genomic_DNA"/>
</dbReference>
<dbReference type="InterPro" id="IPR050358">
    <property type="entry name" value="RSE1/DDB1/CFT1"/>
</dbReference>
<organism evidence="7 8">
    <name type="scientific">Golovinomyces cichoracearum</name>
    <dbReference type="NCBI Taxonomy" id="62708"/>
    <lineage>
        <taxon>Eukaryota</taxon>
        <taxon>Fungi</taxon>
        <taxon>Dikarya</taxon>
        <taxon>Ascomycota</taxon>
        <taxon>Pezizomycotina</taxon>
        <taxon>Leotiomycetes</taxon>
        <taxon>Erysiphales</taxon>
        <taxon>Erysiphaceae</taxon>
        <taxon>Golovinomyces</taxon>
    </lineage>
</organism>
<comment type="subcellular location">
    <subcellularLocation>
        <location evidence="1">Nucleus</location>
    </subcellularLocation>
</comment>
<feature type="domain" description="RSE1/DDB1/CPSF1 first beta-propeller" evidence="5">
    <location>
        <begin position="90"/>
        <end position="460"/>
    </location>
</feature>
<dbReference type="STRING" id="62708.A0A420IRR1"/>
<evidence type="ECO:0000256" key="1">
    <source>
        <dbReference type="ARBA" id="ARBA00004123"/>
    </source>
</evidence>
<dbReference type="InterPro" id="IPR058543">
    <property type="entry name" value="Beta-prop_RSE1/DDB1/CPSF1_2nd"/>
</dbReference>
<gene>
    <name evidence="7" type="ORF">GcM3_073005</name>
</gene>
<feature type="domain" description="RSE1/DDB1/CPSF1 C-terminal" evidence="4">
    <location>
        <begin position="1125"/>
        <end position="1505"/>
    </location>
</feature>
<dbReference type="Gene3D" id="2.130.10.10">
    <property type="entry name" value="YVTN repeat-like/Quinoprotein amine dehydrogenase"/>
    <property type="match status" value="3"/>
</dbReference>
<dbReference type="Pfam" id="PF03178">
    <property type="entry name" value="CPSF_A"/>
    <property type="match status" value="1"/>
</dbReference>
<name>A0A420IRR1_9PEZI</name>